<keyword evidence="2" id="KW-0802">TPR repeat</keyword>
<dbReference type="InterPro" id="IPR036939">
    <property type="entry name" value="Cu2_ascorb_mOase_N_sf"/>
</dbReference>
<keyword evidence="1" id="KW-0677">Repeat</keyword>
<dbReference type="PANTHER" id="PTHR44314">
    <property type="entry name" value="CILIA- AND FLAGELLA-ASSOCIATED PROTEIN 70"/>
    <property type="match status" value="1"/>
</dbReference>
<dbReference type="Gene3D" id="2.60.120.310">
    <property type="entry name" value="Copper type II, ascorbate-dependent monooxygenase, N-terminal domain"/>
    <property type="match status" value="1"/>
</dbReference>
<dbReference type="GO" id="GO:0031514">
    <property type="term" value="C:motile cilium"/>
    <property type="evidence" value="ECO:0007669"/>
    <property type="project" value="TreeGrafter"/>
</dbReference>
<organism evidence="5">
    <name type="scientific">marine metagenome</name>
    <dbReference type="NCBI Taxonomy" id="408172"/>
    <lineage>
        <taxon>unclassified sequences</taxon>
        <taxon>metagenomes</taxon>
        <taxon>ecological metagenomes</taxon>
    </lineage>
</organism>
<dbReference type="Gene3D" id="2.60.120.230">
    <property type="match status" value="1"/>
</dbReference>
<dbReference type="GO" id="GO:0070062">
    <property type="term" value="C:extracellular exosome"/>
    <property type="evidence" value="ECO:0007669"/>
    <property type="project" value="TreeGrafter"/>
</dbReference>
<dbReference type="SUPFAM" id="SSF48452">
    <property type="entry name" value="TPR-like"/>
    <property type="match status" value="1"/>
</dbReference>
<dbReference type="EMBL" id="UINC01005741">
    <property type="protein sequence ID" value="SVA23261.1"/>
    <property type="molecule type" value="Genomic_DNA"/>
</dbReference>
<dbReference type="SMART" id="SM00028">
    <property type="entry name" value="TPR"/>
    <property type="match status" value="3"/>
</dbReference>
<dbReference type="PANTHER" id="PTHR44314:SF1">
    <property type="entry name" value="CILIA- AND FLAGELLA-ASSOCIATED PROTEIN 70"/>
    <property type="match status" value="1"/>
</dbReference>
<dbReference type="SUPFAM" id="SSF49742">
    <property type="entry name" value="PHM/PNGase F"/>
    <property type="match status" value="2"/>
</dbReference>
<evidence type="ECO:0000313" key="5">
    <source>
        <dbReference type="EMBL" id="SVA23261.1"/>
    </source>
</evidence>
<evidence type="ECO:0000256" key="2">
    <source>
        <dbReference type="ARBA" id="ARBA00022803"/>
    </source>
</evidence>
<dbReference type="InterPro" id="IPR014784">
    <property type="entry name" value="Cu2_ascorb_mOase-like_C"/>
</dbReference>
<gene>
    <name evidence="5" type="ORF">METZ01_LOCUS76115</name>
</gene>
<dbReference type="Gene3D" id="1.25.40.10">
    <property type="entry name" value="Tetratricopeptide repeat domain"/>
    <property type="match status" value="1"/>
</dbReference>
<accession>A0A381U676</accession>
<evidence type="ECO:0000256" key="1">
    <source>
        <dbReference type="ARBA" id="ARBA00022737"/>
    </source>
</evidence>
<reference evidence="5" key="1">
    <citation type="submission" date="2018-05" db="EMBL/GenBank/DDBJ databases">
        <authorList>
            <person name="Lanie J.A."/>
            <person name="Ng W.-L."/>
            <person name="Kazmierczak K.M."/>
            <person name="Andrzejewski T.M."/>
            <person name="Davidsen T.M."/>
            <person name="Wayne K.J."/>
            <person name="Tettelin H."/>
            <person name="Glass J.I."/>
            <person name="Rusch D."/>
            <person name="Podicherti R."/>
            <person name="Tsui H.-C.T."/>
            <person name="Winkler M.E."/>
        </authorList>
    </citation>
    <scope>NUCLEOTIDE SEQUENCE</scope>
</reference>
<dbReference type="InterPro" id="IPR052628">
    <property type="entry name" value="CFAP70"/>
</dbReference>
<sequence length="572" mass="64639">MIIFIRFWSNPFATEAVAKEQAENKEGIVNFNKDIAPIIYSHCAPCHRDGMAAPFNLLTYDDVRKRSQQITEVVQSKYMPPWLPEPGHGNFSGARRLTDGQIALIKKWVDGGHEKGPEKLRPNLPDWPTGWQSGKPDMVVVMDGEYTLKAEGRDVYRNFVLPIPTTKARYVRTLEFRPGNAGIVHHALIYVDSSRESRRRQSSSSSAGFDGMRVPSSASMPEGQFLSWQPGTVYSDKTDTIPWLLEPGSDLVIQVHMNPSGKPEPFQCSVGLYFSDEPPVATPYKIKLTSLAIDIPPNEQKFEVKDEFVLPGDVEVTRVLPHAHYLCRRMEGYAILPDGSKKWLLLIKNWDFNWQGDYQYQNSLFLPKGTKITMNFTFDNTTNNIANPNSPPARVIYGPQSSDEMAELWFQLVLKNPGDRPLFDKVSREKAKATLLEFGRLSFVIDSKNPDLLIMAAQARLAEQDFRSAYEIYSRVVRLDPNRVSAWFNMGILLMNTRQSKSATVVFRRVVSMDPNDPEAFGALGVALYRQRKLEEAEGFLREALKLRPGDPVASTALKSLLKAKKQKPVQP</sequence>
<dbReference type="InterPro" id="IPR019734">
    <property type="entry name" value="TPR_rpt"/>
</dbReference>
<evidence type="ECO:0000256" key="4">
    <source>
        <dbReference type="SAM" id="MobiDB-lite"/>
    </source>
</evidence>
<dbReference type="GO" id="GO:0060271">
    <property type="term" value="P:cilium assembly"/>
    <property type="evidence" value="ECO:0007669"/>
    <property type="project" value="TreeGrafter"/>
</dbReference>
<evidence type="ECO:0000256" key="3">
    <source>
        <dbReference type="ARBA" id="ARBA00023157"/>
    </source>
</evidence>
<keyword evidence="3" id="KW-1015">Disulfide bond</keyword>
<dbReference type="GO" id="GO:0016715">
    <property type="term" value="F:oxidoreductase activity, acting on paired donors, with incorporation or reduction of molecular oxygen, reduced ascorbate as one donor, and incorporation of one atom of oxygen"/>
    <property type="evidence" value="ECO:0007669"/>
    <property type="project" value="InterPro"/>
</dbReference>
<dbReference type="AlphaFoldDB" id="A0A381U676"/>
<dbReference type="PROSITE" id="PS50005">
    <property type="entry name" value="TPR"/>
    <property type="match status" value="3"/>
</dbReference>
<dbReference type="Pfam" id="PF13432">
    <property type="entry name" value="TPR_16"/>
    <property type="match status" value="1"/>
</dbReference>
<dbReference type="GO" id="GO:0005507">
    <property type="term" value="F:copper ion binding"/>
    <property type="evidence" value="ECO:0007669"/>
    <property type="project" value="InterPro"/>
</dbReference>
<dbReference type="InterPro" id="IPR011990">
    <property type="entry name" value="TPR-like_helical_dom_sf"/>
</dbReference>
<dbReference type="InterPro" id="IPR008977">
    <property type="entry name" value="PHM/PNGase_F_dom_sf"/>
</dbReference>
<feature type="region of interest" description="Disordered" evidence="4">
    <location>
        <begin position="195"/>
        <end position="221"/>
    </location>
</feature>
<protein>
    <submittedName>
        <fullName evidence="5">Uncharacterized protein</fullName>
    </submittedName>
</protein>
<name>A0A381U676_9ZZZZ</name>
<proteinExistence type="predicted"/>
<dbReference type="GO" id="GO:0003341">
    <property type="term" value="P:cilium movement"/>
    <property type="evidence" value="ECO:0007669"/>
    <property type="project" value="TreeGrafter"/>
</dbReference>